<dbReference type="RefSeq" id="XP_062624769.1">
    <property type="nucleotide sequence ID" value="XM_062768785.1"/>
</dbReference>
<name>A0AAF0Y3H2_9TREE</name>
<evidence type="ECO:0000256" key="1">
    <source>
        <dbReference type="SAM" id="MobiDB-lite"/>
    </source>
</evidence>
<gene>
    <name evidence="2" type="ORF">LOC62_02G002276</name>
</gene>
<dbReference type="Proteomes" id="UP000827549">
    <property type="component" value="Chromosome 2"/>
</dbReference>
<feature type="region of interest" description="Disordered" evidence="1">
    <location>
        <begin position="193"/>
        <end position="227"/>
    </location>
</feature>
<accession>A0AAF0Y3H2</accession>
<proteinExistence type="predicted"/>
<feature type="compositionally biased region" description="Polar residues" evidence="1">
    <location>
        <begin position="205"/>
        <end position="214"/>
    </location>
</feature>
<evidence type="ECO:0000313" key="3">
    <source>
        <dbReference type="Proteomes" id="UP000827549"/>
    </source>
</evidence>
<dbReference type="AlphaFoldDB" id="A0AAF0Y3H2"/>
<reference evidence="2" key="1">
    <citation type="submission" date="2023-10" db="EMBL/GenBank/DDBJ databases">
        <authorList>
            <person name="Noh H."/>
        </authorList>
    </citation>
    <scope>NUCLEOTIDE SEQUENCE</scope>
    <source>
        <strain evidence="2">DUCC4014</strain>
    </source>
</reference>
<protein>
    <submittedName>
        <fullName evidence="2">Uncharacterized protein</fullName>
    </submittedName>
</protein>
<evidence type="ECO:0000313" key="2">
    <source>
        <dbReference type="EMBL" id="WOO78737.1"/>
    </source>
</evidence>
<organism evidence="2 3">
    <name type="scientific">Vanrija pseudolonga</name>
    <dbReference type="NCBI Taxonomy" id="143232"/>
    <lineage>
        <taxon>Eukaryota</taxon>
        <taxon>Fungi</taxon>
        <taxon>Dikarya</taxon>
        <taxon>Basidiomycota</taxon>
        <taxon>Agaricomycotina</taxon>
        <taxon>Tremellomycetes</taxon>
        <taxon>Trichosporonales</taxon>
        <taxon>Trichosporonaceae</taxon>
        <taxon>Vanrija</taxon>
    </lineage>
</organism>
<sequence length="248" mass="26851">MEACIPTPTPPPRPPLPEWAADTSFPITRDVDPDASAFFPETPHLDSRALIAGREASMAWADAAAWDAWSEIDELTFTLAVFYKAYALVEAWTDETSSMVSFAYQLAGNLLFPHAAVPRKTPVYDFCGDALDACAVPIVDTELSSIVGDLPLGRYDPVLKNYPPGPSITGRVVYDEQVGNWVLKIVSRTGANGEELPLDDDDQETPVTVPTGRTPSAQPPASPSHHLYTTVILPPRSTAALARPHNAR</sequence>
<dbReference type="GeneID" id="87805524"/>
<dbReference type="EMBL" id="CP086715">
    <property type="protein sequence ID" value="WOO78737.1"/>
    <property type="molecule type" value="Genomic_DNA"/>
</dbReference>
<keyword evidence="3" id="KW-1185">Reference proteome</keyword>